<dbReference type="GO" id="GO:0080188">
    <property type="term" value="P:gene silencing by siRNA-directed DNA methylation"/>
    <property type="evidence" value="ECO:0007669"/>
    <property type="project" value="InterPro"/>
</dbReference>
<dbReference type="GO" id="GO:0004386">
    <property type="term" value="F:helicase activity"/>
    <property type="evidence" value="ECO:0007669"/>
    <property type="project" value="UniProtKB-KW"/>
</dbReference>
<dbReference type="PANTHER" id="PTHR45821:SF14">
    <property type="entry name" value="HELICASE C-TERMINAL DOMAIN-CONTAINING PROTEIN"/>
    <property type="match status" value="1"/>
</dbReference>
<sequence length="69" mass="8073">MDGDIPFHNLNHKDFSLKKDGGEDEDEDGYAKETRKILLKFPRLLVLEEGHTTRNEHNLVWKALKKVEI</sequence>
<dbReference type="InParanoid" id="K4CMI9"/>
<evidence type="ECO:0000256" key="5">
    <source>
        <dbReference type="ARBA" id="ARBA00023242"/>
    </source>
</evidence>
<dbReference type="HOGENOM" id="CLU_2780759_0_0_1"/>
<dbReference type="GO" id="GO:0005634">
    <property type="term" value="C:nucleus"/>
    <property type="evidence" value="ECO:0007669"/>
    <property type="project" value="UniProtKB-SubCell"/>
</dbReference>
<feature type="region of interest" description="Disordered" evidence="6">
    <location>
        <begin position="1"/>
        <end position="29"/>
    </location>
</feature>
<dbReference type="InterPro" id="IPR044567">
    <property type="entry name" value="CLSY/DRD1"/>
</dbReference>
<proteinExistence type="predicted"/>
<organism evidence="7">
    <name type="scientific">Solanum lycopersicum</name>
    <name type="common">Tomato</name>
    <name type="synonym">Lycopersicon esculentum</name>
    <dbReference type="NCBI Taxonomy" id="4081"/>
    <lineage>
        <taxon>Eukaryota</taxon>
        <taxon>Viridiplantae</taxon>
        <taxon>Streptophyta</taxon>
        <taxon>Embryophyta</taxon>
        <taxon>Tracheophyta</taxon>
        <taxon>Spermatophyta</taxon>
        <taxon>Magnoliopsida</taxon>
        <taxon>eudicotyledons</taxon>
        <taxon>Gunneridae</taxon>
        <taxon>Pentapetalae</taxon>
        <taxon>asterids</taxon>
        <taxon>lamiids</taxon>
        <taxon>Solanales</taxon>
        <taxon>Solanaceae</taxon>
        <taxon>Solanoideae</taxon>
        <taxon>Solaneae</taxon>
        <taxon>Solanum</taxon>
        <taxon>Solanum subgen. Lycopersicon</taxon>
    </lineage>
</organism>
<accession>K4CMI9</accession>
<evidence type="ECO:0000313" key="8">
    <source>
        <dbReference type="Proteomes" id="UP000004994"/>
    </source>
</evidence>
<evidence type="ECO:0000256" key="3">
    <source>
        <dbReference type="ARBA" id="ARBA00022806"/>
    </source>
</evidence>
<evidence type="ECO:0000256" key="4">
    <source>
        <dbReference type="ARBA" id="ARBA00022840"/>
    </source>
</evidence>
<reference evidence="7" key="2">
    <citation type="submission" date="2015-06" db="UniProtKB">
        <authorList>
            <consortium name="EnsemblPlants"/>
        </authorList>
    </citation>
    <scope>IDENTIFICATION</scope>
    <source>
        <strain evidence="7">cv. Heinz 1706</strain>
    </source>
</reference>
<dbReference type="PANTHER" id="PTHR45821">
    <property type="entry name" value="SNF2 DOMAIN-CONTAINING PROTEIN CLASSY 2-RELATED"/>
    <property type="match status" value="1"/>
</dbReference>
<reference evidence="7" key="1">
    <citation type="journal article" date="2012" name="Nature">
        <title>The tomato genome sequence provides insights into fleshy fruit evolution.</title>
        <authorList>
            <consortium name="Tomato Genome Consortium"/>
        </authorList>
    </citation>
    <scope>NUCLEOTIDE SEQUENCE [LARGE SCALE GENOMIC DNA]</scope>
    <source>
        <strain evidence="7">cv. Heinz 1706</strain>
    </source>
</reference>
<dbReference type="STRING" id="4081.K4CMI9"/>
<dbReference type="PhylomeDB" id="K4CMI9"/>
<evidence type="ECO:0000313" key="7">
    <source>
        <dbReference type="EnsemblPlants" id="Solyc08g074710.1.1"/>
    </source>
</evidence>
<dbReference type="EnsemblPlants" id="Solyc08g074710.1.1">
    <property type="protein sequence ID" value="Solyc08g074710.1.1"/>
    <property type="gene ID" value="Solyc08g074710.1"/>
</dbReference>
<dbReference type="Proteomes" id="UP000004994">
    <property type="component" value="Chromosome 8"/>
</dbReference>
<comment type="subcellular location">
    <subcellularLocation>
        <location evidence="1">Nucleus</location>
    </subcellularLocation>
</comment>
<evidence type="ECO:0000256" key="6">
    <source>
        <dbReference type="SAM" id="MobiDB-lite"/>
    </source>
</evidence>
<dbReference type="AlphaFoldDB" id="K4CMI9"/>
<evidence type="ECO:0000256" key="1">
    <source>
        <dbReference type="ARBA" id="ARBA00004123"/>
    </source>
</evidence>
<dbReference type="GO" id="GO:0005524">
    <property type="term" value="F:ATP binding"/>
    <property type="evidence" value="ECO:0007669"/>
    <property type="project" value="UniProtKB-KW"/>
</dbReference>
<keyword evidence="4" id="KW-0067">ATP-binding</keyword>
<evidence type="ECO:0000256" key="2">
    <source>
        <dbReference type="ARBA" id="ARBA00022741"/>
    </source>
</evidence>
<keyword evidence="2" id="KW-0547">Nucleotide-binding</keyword>
<protein>
    <submittedName>
        <fullName evidence="7">Uncharacterized protein</fullName>
    </submittedName>
</protein>
<keyword evidence="3" id="KW-0347">Helicase</keyword>
<dbReference type="PaxDb" id="4081-Solyc08g074710.1.1"/>
<dbReference type="Gramene" id="Solyc08g074710.1.1">
    <property type="protein sequence ID" value="Solyc08g074710.1.1"/>
    <property type="gene ID" value="Solyc08g074710.1"/>
</dbReference>
<keyword evidence="3" id="KW-0378">Hydrolase</keyword>
<keyword evidence="8" id="KW-1185">Reference proteome</keyword>
<name>K4CMI9_SOLLC</name>
<feature type="compositionally biased region" description="Basic and acidic residues" evidence="6">
    <location>
        <begin position="11"/>
        <end position="21"/>
    </location>
</feature>
<keyword evidence="5" id="KW-0539">Nucleus</keyword>